<gene>
    <name evidence="2" type="ORF">F3059_05530</name>
</gene>
<protein>
    <recommendedName>
        <fullName evidence="4">DUF4440 domain-containing protein</fullName>
    </recommendedName>
</protein>
<dbReference type="EMBL" id="WACR01000004">
    <property type="protein sequence ID" value="KAB1064817.1"/>
    <property type="molecule type" value="Genomic_DNA"/>
</dbReference>
<dbReference type="OrthoDB" id="978043at2"/>
<accession>A0A6N6M5C7</accession>
<evidence type="ECO:0000313" key="2">
    <source>
        <dbReference type="EMBL" id="KAB1064817.1"/>
    </source>
</evidence>
<feature type="chain" id="PRO_5027094270" description="DUF4440 domain-containing protein" evidence="1">
    <location>
        <begin position="24"/>
        <end position="266"/>
    </location>
</feature>
<evidence type="ECO:0000256" key="1">
    <source>
        <dbReference type="SAM" id="SignalP"/>
    </source>
</evidence>
<keyword evidence="3" id="KW-1185">Reference proteome</keyword>
<dbReference type="RefSeq" id="WP_151167136.1">
    <property type="nucleotide sequence ID" value="NZ_WACR01000004.1"/>
</dbReference>
<proteinExistence type="predicted"/>
<keyword evidence="1" id="KW-0732">Signal</keyword>
<organism evidence="2 3">
    <name type="scientific">Salibacter halophilus</name>
    <dbReference type="NCBI Taxonomy" id="1803916"/>
    <lineage>
        <taxon>Bacteria</taxon>
        <taxon>Pseudomonadati</taxon>
        <taxon>Bacteroidota</taxon>
        <taxon>Flavobacteriia</taxon>
        <taxon>Flavobacteriales</taxon>
        <taxon>Salibacteraceae</taxon>
        <taxon>Salibacter</taxon>
    </lineage>
</organism>
<dbReference type="AlphaFoldDB" id="A0A6N6M5C7"/>
<name>A0A6N6M5C7_9FLAO</name>
<sequence length="266" mass="30057">MHYFTKSITAIIICLLVGSVTNAQDEGSLKRFVEGFYEGYLSDESRSLNSPNFRNYFDDGFVGSDVDVDLQGNVEYAQLDFEKMKKEYERYRMADGIGIDFEVTDFHNAVVKGNTGIVSMQLDFTINKNGSMISKGTYNVSLTAKSIQEEWKLTFINSVFVQSEVFMGKCICEIYPKETKFATFLTVPNGDTYSNKTDKFEISPDADERIITLNNEQEFTWNTKSNKVYAPGDEVIGSSVIQPSTAILNVLRFANKDKCQSIETKD</sequence>
<evidence type="ECO:0000313" key="3">
    <source>
        <dbReference type="Proteomes" id="UP000435357"/>
    </source>
</evidence>
<reference evidence="2 3" key="1">
    <citation type="submission" date="2019-09" db="EMBL/GenBank/DDBJ databases">
        <title>Genomes of Cryomorphaceae.</title>
        <authorList>
            <person name="Bowman J.P."/>
        </authorList>
    </citation>
    <scope>NUCLEOTIDE SEQUENCE [LARGE SCALE GENOMIC DNA]</scope>
    <source>
        <strain evidence="2 3">KCTC 52047</strain>
    </source>
</reference>
<comment type="caution">
    <text evidence="2">The sequence shown here is derived from an EMBL/GenBank/DDBJ whole genome shotgun (WGS) entry which is preliminary data.</text>
</comment>
<feature type="signal peptide" evidence="1">
    <location>
        <begin position="1"/>
        <end position="23"/>
    </location>
</feature>
<dbReference type="Proteomes" id="UP000435357">
    <property type="component" value="Unassembled WGS sequence"/>
</dbReference>
<evidence type="ECO:0008006" key="4">
    <source>
        <dbReference type="Google" id="ProtNLM"/>
    </source>
</evidence>